<protein>
    <submittedName>
        <fullName evidence="6">TetR family transcriptional regulator</fullName>
    </submittedName>
</protein>
<dbReference type="AlphaFoldDB" id="A0A5B1M7Y4"/>
<dbReference type="Pfam" id="PF00440">
    <property type="entry name" value="TetR_N"/>
    <property type="match status" value="1"/>
</dbReference>
<keyword evidence="1" id="KW-0805">Transcription regulation</keyword>
<dbReference type="InterPro" id="IPR050109">
    <property type="entry name" value="HTH-type_TetR-like_transc_reg"/>
</dbReference>
<keyword evidence="3" id="KW-0804">Transcription</keyword>
<dbReference type="EMBL" id="VUJW01000001">
    <property type="protein sequence ID" value="KAA1428834.1"/>
    <property type="molecule type" value="Genomic_DNA"/>
</dbReference>
<evidence type="ECO:0000256" key="3">
    <source>
        <dbReference type="ARBA" id="ARBA00023163"/>
    </source>
</evidence>
<feature type="DNA-binding region" description="H-T-H motif" evidence="4">
    <location>
        <begin position="36"/>
        <end position="55"/>
    </location>
</feature>
<gene>
    <name evidence="6" type="ORF">F0U47_01030</name>
</gene>
<evidence type="ECO:0000256" key="4">
    <source>
        <dbReference type="PROSITE-ProRule" id="PRU00335"/>
    </source>
</evidence>
<dbReference type="InterPro" id="IPR036271">
    <property type="entry name" value="Tet_transcr_reg_TetR-rel_C_sf"/>
</dbReference>
<proteinExistence type="predicted"/>
<feature type="domain" description="HTH tetR-type" evidence="5">
    <location>
        <begin position="13"/>
        <end position="73"/>
    </location>
</feature>
<dbReference type="PANTHER" id="PTHR30055:SF220">
    <property type="entry name" value="TETR-FAMILY REGULATORY PROTEIN"/>
    <property type="match status" value="1"/>
</dbReference>
<evidence type="ECO:0000256" key="1">
    <source>
        <dbReference type="ARBA" id="ARBA00023015"/>
    </source>
</evidence>
<evidence type="ECO:0000259" key="5">
    <source>
        <dbReference type="PROSITE" id="PS50977"/>
    </source>
</evidence>
<dbReference type="InterPro" id="IPR001647">
    <property type="entry name" value="HTH_TetR"/>
</dbReference>
<dbReference type="Pfam" id="PF13305">
    <property type="entry name" value="TetR_C_33"/>
    <property type="match status" value="1"/>
</dbReference>
<dbReference type="InterPro" id="IPR025996">
    <property type="entry name" value="MT1864/Rv1816-like_C"/>
</dbReference>
<evidence type="ECO:0000256" key="2">
    <source>
        <dbReference type="ARBA" id="ARBA00023125"/>
    </source>
</evidence>
<dbReference type="Gene3D" id="1.10.357.10">
    <property type="entry name" value="Tetracycline Repressor, domain 2"/>
    <property type="match status" value="1"/>
</dbReference>
<dbReference type="PROSITE" id="PS50977">
    <property type="entry name" value="HTH_TETR_2"/>
    <property type="match status" value="1"/>
</dbReference>
<evidence type="ECO:0000313" key="6">
    <source>
        <dbReference type="EMBL" id="KAA1428834.1"/>
    </source>
</evidence>
<comment type="caution">
    <text evidence="6">The sequence shown here is derived from an EMBL/GenBank/DDBJ whole genome shotgun (WGS) entry which is preliminary data.</text>
</comment>
<dbReference type="RefSeq" id="WP_149748457.1">
    <property type="nucleotide sequence ID" value="NZ_VUJW01000001.1"/>
</dbReference>
<accession>A0A5B1M7Y4</accession>
<dbReference type="GO" id="GO:0000976">
    <property type="term" value="F:transcription cis-regulatory region binding"/>
    <property type="evidence" value="ECO:0007669"/>
    <property type="project" value="TreeGrafter"/>
</dbReference>
<keyword evidence="7" id="KW-1185">Reference proteome</keyword>
<reference evidence="6 7" key="1">
    <citation type="submission" date="2019-09" db="EMBL/GenBank/DDBJ databases">
        <title>Nocardioides panacisoli sp. nov., isolated from the soil of a ginseng field.</title>
        <authorList>
            <person name="Cho C."/>
        </authorList>
    </citation>
    <scope>NUCLEOTIDE SEQUENCE [LARGE SCALE GENOMIC DNA]</scope>
    <source>
        <strain evidence="6 7">BN140041</strain>
    </source>
</reference>
<dbReference type="SUPFAM" id="SSF46689">
    <property type="entry name" value="Homeodomain-like"/>
    <property type="match status" value="1"/>
</dbReference>
<dbReference type="InterPro" id="IPR009057">
    <property type="entry name" value="Homeodomain-like_sf"/>
</dbReference>
<organism evidence="6 7">
    <name type="scientific">Nocardioides antri</name>
    <dbReference type="NCBI Taxonomy" id="2607659"/>
    <lineage>
        <taxon>Bacteria</taxon>
        <taxon>Bacillati</taxon>
        <taxon>Actinomycetota</taxon>
        <taxon>Actinomycetes</taxon>
        <taxon>Propionibacteriales</taxon>
        <taxon>Nocardioidaceae</taxon>
        <taxon>Nocardioides</taxon>
    </lineage>
</organism>
<keyword evidence="2 4" id="KW-0238">DNA-binding</keyword>
<name>A0A5B1M7Y4_9ACTN</name>
<reference evidence="6 7" key="2">
    <citation type="submission" date="2019-09" db="EMBL/GenBank/DDBJ databases">
        <authorList>
            <person name="Jin C."/>
        </authorList>
    </citation>
    <scope>NUCLEOTIDE SEQUENCE [LARGE SCALE GENOMIC DNA]</scope>
    <source>
        <strain evidence="6 7">BN140041</strain>
    </source>
</reference>
<dbReference type="PANTHER" id="PTHR30055">
    <property type="entry name" value="HTH-TYPE TRANSCRIPTIONAL REGULATOR RUTR"/>
    <property type="match status" value="1"/>
</dbReference>
<dbReference type="Proteomes" id="UP000324351">
    <property type="component" value="Unassembled WGS sequence"/>
</dbReference>
<dbReference type="SUPFAM" id="SSF48498">
    <property type="entry name" value="Tetracyclin repressor-like, C-terminal domain"/>
    <property type="match status" value="1"/>
</dbReference>
<sequence length="220" mass="23170">MTETTDRRSYHHGDLRNALVRAAADLAEEGGPEAITIRAAARIAGVTPTATYRHFANQVDLLCAARDDAMERMAAVIIDLVPPPAPDADPATVAVDRITAAGRGYVRFAVEQPGLFRTAFCPVRETDDEVAPLDERLAASPPYAFLSAALDGLVDAGLMDPAQRPGAEAGAWAAVHGLSLLLIDGPYRDADAAARDAVVDITLGMVVRGLTGGRADCARR</sequence>
<evidence type="ECO:0000313" key="7">
    <source>
        <dbReference type="Proteomes" id="UP000324351"/>
    </source>
</evidence>
<dbReference type="GO" id="GO:0003700">
    <property type="term" value="F:DNA-binding transcription factor activity"/>
    <property type="evidence" value="ECO:0007669"/>
    <property type="project" value="TreeGrafter"/>
</dbReference>